<keyword evidence="2" id="KW-1133">Transmembrane helix</keyword>
<feature type="region of interest" description="Disordered" evidence="1">
    <location>
        <begin position="839"/>
        <end position="890"/>
    </location>
</feature>
<dbReference type="GO" id="GO:0005777">
    <property type="term" value="C:peroxisome"/>
    <property type="evidence" value="ECO:0007669"/>
    <property type="project" value="InterPro"/>
</dbReference>
<feature type="region of interest" description="Disordered" evidence="1">
    <location>
        <begin position="1"/>
        <end position="23"/>
    </location>
</feature>
<feature type="transmembrane region" description="Helical" evidence="2">
    <location>
        <begin position="38"/>
        <end position="55"/>
    </location>
</feature>
<feature type="compositionally biased region" description="Low complexity" evidence="1">
    <location>
        <begin position="853"/>
        <end position="890"/>
    </location>
</feature>
<dbReference type="Gene3D" id="3.40.50.1010">
    <property type="entry name" value="5'-nuclease"/>
    <property type="match status" value="1"/>
</dbReference>
<reference evidence="3" key="1">
    <citation type="submission" date="2016-04" db="EMBL/GenBank/DDBJ databases">
        <authorList>
            <person name="Nguyen H.D."/>
            <person name="Samba Siva P."/>
            <person name="Cullis J."/>
            <person name="Levesque C.A."/>
            <person name="Hambleton S."/>
        </authorList>
    </citation>
    <scope>NUCLEOTIDE SEQUENCE</scope>
    <source>
        <strain evidence="3">DAOMC 236416</strain>
    </source>
</reference>
<evidence type="ECO:0000256" key="1">
    <source>
        <dbReference type="SAM" id="MobiDB-lite"/>
    </source>
</evidence>
<dbReference type="PANTHER" id="PTHR14379:SF3">
    <property type="entry name" value="MEIOSIS REGULATOR AND MRNA STABILITY FACTOR 1"/>
    <property type="match status" value="1"/>
</dbReference>
<dbReference type="GO" id="GO:1905762">
    <property type="term" value="F:CCR4-NOT complex binding"/>
    <property type="evidence" value="ECO:0007669"/>
    <property type="project" value="TreeGrafter"/>
</dbReference>
<feature type="compositionally biased region" description="Low complexity" evidence="1">
    <location>
        <begin position="96"/>
        <end position="131"/>
    </location>
</feature>
<dbReference type="Pfam" id="PF01936">
    <property type="entry name" value="NYN"/>
    <property type="match status" value="1"/>
</dbReference>
<evidence type="ECO:0000256" key="2">
    <source>
        <dbReference type="SAM" id="Phobius"/>
    </source>
</evidence>
<evidence type="ECO:0000313" key="3">
    <source>
        <dbReference type="EMBL" id="KAE8249257.1"/>
    </source>
</evidence>
<dbReference type="GO" id="GO:0004540">
    <property type="term" value="F:RNA nuclease activity"/>
    <property type="evidence" value="ECO:0007669"/>
    <property type="project" value="InterPro"/>
</dbReference>
<feature type="compositionally biased region" description="Polar residues" evidence="1">
    <location>
        <begin position="326"/>
        <end position="343"/>
    </location>
</feature>
<evidence type="ECO:0000313" key="4">
    <source>
        <dbReference type="Proteomes" id="UP000077521"/>
    </source>
</evidence>
<accession>A0A177TPE1</accession>
<dbReference type="CDD" id="cd10910">
    <property type="entry name" value="PIN_limkain_b1_N_like"/>
    <property type="match status" value="1"/>
</dbReference>
<dbReference type="AlphaFoldDB" id="A0A177TPE1"/>
<feature type="compositionally biased region" description="Low complexity" evidence="1">
    <location>
        <begin position="69"/>
        <end position="87"/>
    </location>
</feature>
<feature type="region of interest" description="Disordered" evidence="1">
    <location>
        <begin position="792"/>
        <end position="817"/>
    </location>
</feature>
<feature type="compositionally biased region" description="Low complexity" evidence="1">
    <location>
        <begin position="12"/>
        <end position="23"/>
    </location>
</feature>
<proteinExistence type="predicted"/>
<feature type="region of interest" description="Disordered" evidence="1">
    <location>
        <begin position="309"/>
        <end position="367"/>
    </location>
</feature>
<comment type="caution">
    <text evidence="3">The sequence shown here is derived from an EMBL/GenBank/DDBJ whole genome shotgun (WGS) entry which is preliminary data.</text>
</comment>
<feature type="compositionally biased region" description="Acidic residues" evidence="1">
    <location>
        <begin position="794"/>
        <end position="809"/>
    </location>
</feature>
<dbReference type="Proteomes" id="UP000077521">
    <property type="component" value="Unassembled WGS sequence"/>
</dbReference>
<feature type="compositionally biased region" description="Low complexity" evidence="1">
    <location>
        <begin position="344"/>
        <end position="353"/>
    </location>
</feature>
<feature type="region of interest" description="Disordered" evidence="1">
    <location>
        <begin position="69"/>
        <end position="133"/>
    </location>
</feature>
<dbReference type="InterPro" id="IPR024768">
    <property type="entry name" value="Marf1"/>
</dbReference>
<dbReference type="PANTHER" id="PTHR14379">
    <property type="entry name" value="LIMKAIN B LKAP"/>
    <property type="match status" value="1"/>
</dbReference>
<gene>
    <name evidence="3" type="ORF">A4X13_0g5280</name>
</gene>
<keyword evidence="2" id="KW-0472">Membrane</keyword>
<dbReference type="EMBL" id="LWDF02000399">
    <property type="protein sequence ID" value="KAE8249257.1"/>
    <property type="molecule type" value="Genomic_DNA"/>
</dbReference>
<sequence length="999" mass="106234">MARIRTGMMDASGSSSTNSSPGSAVAHLINRIQHSPSLFLATTSATSLIVFYVLFPHSTRSFFTRLLPGSSSSSDDDGSSNGTSASAKKNKKARQRAQAQAQARAAAEQSDGISSSSPAPQPAQIQHAPQPNTHRPASNYCCAVFWDVDNCAPPSGMSGRDVALAIRKAIQDLIPPGTSEPIIVFKAYLELSSETAISPAQVSLRSELQGSGVSLIDTPKSGRKQVADQMMITDLLAFAIDHPAPARIVLMSGDRDFAYPIGTLRNRGFFITLITPPAHVAPILEASAHVVLRWRQDVLGIDYDKDGKPYTGTRALKPGTPLASVNPPSTLSRSQSKSTADLSATTTTTATATPRKANQAASTTLSSNGKPIPAVFKPLVDLLEQMRKQGQSRPLRSGVAAQLRQVDKDLFERAGASRWAEYAAVAEAAGIITLGSTGVAGHEWVSLAGAEDEGNKNAQLPASPSMAKARAAPLYIAAGASSFAGNKMAGPPQTPTKSIPSSSSASAIYQSATAPKLDTPELRPFLPLIEMMNSQRSIGIPLPRISYISKSFDRMITQGVVDPYRQAGVSNFTQYLAAAERGGVARAQGDAVKLHPRYIGVQTSAVTPSIGRMEDTAYVPPPATPNRSTAALGALNKANALASSIKSKVASTFNSSSKLSEEEIRATLYKGLIECLREQRAEKHFYSADFFIQLVLGKLPGGEGLGRNVDLFNVFLDEAERDGVVMLEPGFGHGRRHVRLAPAWFEAEHAAERLGGDVLPVAGFELPNRQLQQQQQQQQPGAVGALKNGVHEVVEEEEEEEKEEKEEEGGGITSMIPPILMRGMLPVQETIKAAVGTVFGTDETESPTKNGISSEASTTTATSSSSDGTDKAGSSSSAPPAAAAASGQAAERARYKPLVDALIHLRREYQIVYPSMEQLHAELRDRSASLHLHLGGTNTMGLGNGTGEASPHSIEFVQWLSGAADLGLVVIERYEDEEDGGVGKARLRLADRYVEMFKL</sequence>
<organism evidence="3 4">
    <name type="scientific">Tilletia indica</name>
    <dbReference type="NCBI Taxonomy" id="43049"/>
    <lineage>
        <taxon>Eukaryota</taxon>
        <taxon>Fungi</taxon>
        <taxon>Dikarya</taxon>
        <taxon>Basidiomycota</taxon>
        <taxon>Ustilaginomycotina</taxon>
        <taxon>Exobasidiomycetes</taxon>
        <taxon>Tilletiales</taxon>
        <taxon>Tilletiaceae</taxon>
        <taxon>Tilletia</taxon>
    </lineage>
</organism>
<dbReference type="GO" id="GO:0010468">
    <property type="term" value="P:regulation of gene expression"/>
    <property type="evidence" value="ECO:0007669"/>
    <property type="project" value="InterPro"/>
</dbReference>
<keyword evidence="2" id="KW-0812">Transmembrane</keyword>
<dbReference type="InterPro" id="IPR021139">
    <property type="entry name" value="NYN"/>
</dbReference>
<reference evidence="3" key="2">
    <citation type="journal article" date="2019" name="IMA Fungus">
        <title>Genome sequencing and comparison of five Tilletia species to identify candidate genes for the detection of regulated species infecting wheat.</title>
        <authorList>
            <person name="Nguyen H.D.T."/>
            <person name="Sultana T."/>
            <person name="Kesanakurti P."/>
            <person name="Hambleton S."/>
        </authorList>
    </citation>
    <scope>NUCLEOTIDE SEQUENCE</scope>
    <source>
        <strain evidence="3">DAOMC 236416</strain>
    </source>
</reference>
<name>A0A177TPE1_9BASI</name>
<keyword evidence="4" id="KW-1185">Reference proteome</keyword>
<protein>
    <submittedName>
        <fullName evidence="3">Uncharacterized protein</fullName>
    </submittedName>
</protein>